<dbReference type="Pfam" id="PF07739">
    <property type="entry name" value="TipAS"/>
    <property type="match status" value="1"/>
</dbReference>
<dbReference type="EMBL" id="JACHMM010000001">
    <property type="protein sequence ID" value="MBB5787792.1"/>
    <property type="molecule type" value="Genomic_DNA"/>
</dbReference>
<accession>A0A7W9GQ27</accession>
<comment type="caution">
    <text evidence="2">The sequence shown here is derived from an EMBL/GenBank/DDBJ whole genome shotgun (WGS) entry which is preliminary data.</text>
</comment>
<gene>
    <name evidence="2" type="ORF">HD601_002367</name>
</gene>
<protein>
    <recommendedName>
        <fullName evidence="1">TipAS antibiotic-recognition domain-containing protein</fullName>
    </recommendedName>
</protein>
<reference evidence="2 3" key="1">
    <citation type="submission" date="2020-08" db="EMBL/GenBank/DDBJ databases">
        <title>Sequencing the genomes of 1000 actinobacteria strains.</title>
        <authorList>
            <person name="Klenk H.-P."/>
        </authorList>
    </citation>
    <scope>NUCLEOTIDE SEQUENCE [LARGE SCALE GENOMIC DNA]</scope>
    <source>
        <strain evidence="2 3">DSM 102122</strain>
    </source>
</reference>
<feature type="domain" description="TipAS antibiotic-recognition" evidence="1">
    <location>
        <begin position="35"/>
        <end position="119"/>
    </location>
</feature>
<dbReference type="InterPro" id="IPR036244">
    <property type="entry name" value="TipA-like_antibiotic-bd"/>
</dbReference>
<dbReference type="InterPro" id="IPR012925">
    <property type="entry name" value="TipAS_dom"/>
</dbReference>
<dbReference type="AlphaFoldDB" id="A0A7W9GQ27"/>
<proteinExistence type="predicted"/>
<name>A0A7W9GQ27_9ACTN</name>
<evidence type="ECO:0000259" key="1">
    <source>
        <dbReference type="Pfam" id="PF07739"/>
    </source>
</evidence>
<evidence type="ECO:0000313" key="2">
    <source>
        <dbReference type="EMBL" id="MBB5787792.1"/>
    </source>
</evidence>
<dbReference type="RefSeq" id="WP_184822089.1">
    <property type="nucleotide sequence ID" value="NZ_JACHMM010000001.1"/>
</dbReference>
<organism evidence="2 3">
    <name type="scientific">Jiangella mangrovi</name>
    <dbReference type="NCBI Taxonomy" id="1524084"/>
    <lineage>
        <taxon>Bacteria</taxon>
        <taxon>Bacillati</taxon>
        <taxon>Actinomycetota</taxon>
        <taxon>Actinomycetes</taxon>
        <taxon>Jiangellales</taxon>
        <taxon>Jiangellaceae</taxon>
        <taxon>Jiangella</taxon>
    </lineage>
</organism>
<sequence>MELPGVDRPEYLLDGFATPLVDAGDRGTWPEGLEAEESDLADRLVRMARLKAADTPADDPAVLDEVDWYRDLATRYGLTSAELFTCLGQLIAEDEQVRRLFDRVTPGLAAYQRDAVAAYARARLT</sequence>
<dbReference type="Proteomes" id="UP000542813">
    <property type="component" value="Unassembled WGS sequence"/>
</dbReference>
<dbReference type="SUPFAM" id="SSF89082">
    <property type="entry name" value="Antibiotic binding domain of TipA-like multidrug resistance regulators"/>
    <property type="match status" value="1"/>
</dbReference>
<dbReference type="Gene3D" id="1.10.490.50">
    <property type="entry name" value="Antibiotic binding domain of TipA-like multidrug resistance regulators"/>
    <property type="match status" value="1"/>
</dbReference>
<evidence type="ECO:0000313" key="3">
    <source>
        <dbReference type="Proteomes" id="UP000542813"/>
    </source>
</evidence>
<keyword evidence="3" id="KW-1185">Reference proteome</keyword>